<evidence type="ECO:0000256" key="1">
    <source>
        <dbReference type="SAM" id="MobiDB-lite"/>
    </source>
</evidence>
<keyword evidence="3" id="KW-1185">Reference proteome</keyword>
<feature type="compositionally biased region" description="Polar residues" evidence="1">
    <location>
        <begin position="458"/>
        <end position="471"/>
    </location>
</feature>
<evidence type="ECO:0000313" key="2">
    <source>
        <dbReference type="EMBL" id="KAB5592152.1"/>
    </source>
</evidence>
<evidence type="ECO:0000313" key="3">
    <source>
        <dbReference type="Proteomes" id="UP000383932"/>
    </source>
</evidence>
<dbReference type="OrthoDB" id="3242214at2759"/>
<reference evidence="2 3" key="1">
    <citation type="journal article" date="2019" name="Fungal Biol. Biotechnol.">
        <title>Draft genome sequence of fastidious pathogen Ceratobasidium theobromae, which causes vascular-streak dieback in Theobroma cacao.</title>
        <authorList>
            <person name="Ali S.S."/>
            <person name="Asman A."/>
            <person name="Shao J."/>
            <person name="Firmansyah A.P."/>
            <person name="Susilo A.W."/>
            <person name="Rosmana A."/>
            <person name="McMahon P."/>
            <person name="Junaid M."/>
            <person name="Guest D."/>
            <person name="Kheng T.Y."/>
            <person name="Meinhardt L.W."/>
            <person name="Bailey B.A."/>
        </authorList>
    </citation>
    <scope>NUCLEOTIDE SEQUENCE [LARGE SCALE GENOMIC DNA]</scope>
    <source>
        <strain evidence="2 3">CT2</strain>
    </source>
</reference>
<proteinExistence type="predicted"/>
<organism evidence="2 3">
    <name type="scientific">Ceratobasidium theobromae</name>
    <dbReference type="NCBI Taxonomy" id="1582974"/>
    <lineage>
        <taxon>Eukaryota</taxon>
        <taxon>Fungi</taxon>
        <taxon>Dikarya</taxon>
        <taxon>Basidiomycota</taxon>
        <taxon>Agaricomycotina</taxon>
        <taxon>Agaricomycetes</taxon>
        <taxon>Cantharellales</taxon>
        <taxon>Ceratobasidiaceae</taxon>
        <taxon>Ceratobasidium</taxon>
    </lineage>
</organism>
<feature type="compositionally biased region" description="Pro residues" evidence="1">
    <location>
        <begin position="139"/>
        <end position="155"/>
    </location>
</feature>
<feature type="compositionally biased region" description="Polar residues" evidence="1">
    <location>
        <begin position="55"/>
        <end position="67"/>
    </location>
</feature>
<feature type="region of interest" description="Disordered" evidence="1">
    <location>
        <begin position="115"/>
        <end position="158"/>
    </location>
</feature>
<feature type="compositionally biased region" description="Polar residues" evidence="1">
    <location>
        <begin position="125"/>
        <end position="135"/>
    </location>
</feature>
<feature type="compositionally biased region" description="Basic and acidic residues" evidence="1">
    <location>
        <begin position="115"/>
        <end position="124"/>
    </location>
</feature>
<comment type="caution">
    <text evidence="2">The sequence shown here is derived from an EMBL/GenBank/DDBJ whole genome shotgun (WGS) entry which is preliminary data.</text>
</comment>
<name>A0A5N5QK81_9AGAM</name>
<dbReference type="AlphaFoldDB" id="A0A5N5QK81"/>
<feature type="compositionally biased region" description="Polar residues" evidence="1">
    <location>
        <begin position="486"/>
        <end position="496"/>
    </location>
</feature>
<feature type="region of interest" description="Disordered" evidence="1">
    <location>
        <begin position="443"/>
        <end position="516"/>
    </location>
</feature>
<dbReference type="EMBL" id="SSOP01000075">
    <property type="protein sequence ID" value="KAB5592152.1"/>
    <property type="molecule type" value="Genomic_DNA"/>
</dbReference>
<gene>
    <name evidence="2" type="ORF">CTheo_4417</name>
</gene>
<protein>
    <submittedName>
        <fullName evidence="2">Uncharacterized protein</fullName>
    </submittedName>
</protein>
<dbReference type="Proteomes" id="UP000383932">
    <property type="component" value="Unassembled WGS sequence"/>
</dbReference>
<feature type="region of interest" description="Disordered" evidence="1">
    <location>
        <begin position="47"/>
        <end position="99"/>
    </location>
</feature>
<sequence length="790" mass="87708">MEIPRFSHAARCLAEAATTLSAAAHAMAMAAQAFSAAGAELEKLRSSAGGEVSVPTETTLHEQNPTVDRTECDNVDNNSLAKPTRHEENQSQPDNDYYMTDDDEEYINALLERQRAEEASRQKSENTQTENSQPNIAAPSPPRPALEPISTPPPLDQDFPSHFQRHLLVDSETKVLPIVSGLALYYDKLVCYMHCALPAIMMYQKIIKGATCSKVYAVTGSDLGTSDTTCKAFNKQEKAILLLPETLRSALTLDSTDKLCVVHVGWPSNVERYRSQIRFHDAPCSILVACTWDRAIYPWCQEALDETAPWPEDDKSRFDILVSTMRPRVEYVLGSVPRSTKEQFYRDWIEVHGQHGERYVQIWSPVVLAYRANLHLLEVLDYHSQDQDLVRSNRPFPPVTPEFVARNGLEAAVKQGILNVITPDPTPDPTNPSNDIKPKKLVKQEALSKASSLPKFQPTHTPAAASQSSTGPHVFPGIHVPYAKTPDTSSQHTATPRTKKATKFDPETTSEAKPFDLKTPFTSDLHSASTKGLLSKSPSEYLVVSDDFQVIPAICLLAKDKAYRNTICYVKIVGVIETLSAQVQAVISKPVFIVATPNAKSIPNVVKAFDSPAGALVFCNMLLPLCPQLRTKPVHQIIHAGFTGKSDVYSQQVGTMDLVRSRLVLTQSEYSAMSEPERVSVAPHIHLTRFKVPPGVLHPIIQQWQAQLNSSTDKALNGCYMEWMKYYGVGTYKIKDWSPIELAARANQFVERVLRKDPKRDGLKITEGFARHMRLQPAIDAGLLQVMPPV</sequence>
<accession>A0A5N5QK81</accession>